<evidence type="ECO:0000256" key="11">
    <source>
        <dbReference type="SAM" id="Phobius"/>
    </source>
</evidence>
<dbReference type="PANTHER" id="PTHR45436:SF5">
    <property type="entry name" value="SENSOR HISTIDINE KINASE TRCS"/>
    <property type="match status" value="1"/>
</dbReference>
<dbReference type="SMART" id="SM00388">
    <property type="entry name" value="HisKA"/>
    <property type="match status" value="1"/>
</dbReference>
<dbReference type="SUPFAM" id="SSF55874">
    <property type="entry name" value="ATPase domain of HSP90 chaperone/DNA topoisomerase II/histidine kinase"/>
    <property type="match status" value="1"/>
</dbReference>
<evidence type="ECO:0000256" key="1">
    <source>
        <dbReference type="ARBA" id="ARBA00000085"/>
    </source>
</evidence>
<comment type="caution">
    <text evidence="14">The sequence shown here is derived from an EMBL/GenBank/DDBJ whole genome shotgun (WGS) entry which is preliminary data.</text>
</comment>
<dbReference type="SUPFAM" id="SSF158472">
    <property type="entry name" value="HAMP domain-like"/>
    <property type="match status" value="1"/>
</dbReference>
<dbReference type="CDD" id="cd00075">
    <property type="entry name" value="HATPase"/>
    <property type="match status" value="1"/>
</dbReference>
<protein>
    <recommendedName>
        <fullName evidence="3">histidine kinase</fullName>
        <ecNumber evidence="3">2.7.13.3</ecNumber>
    </recommendedName>
</protein>
<evidence type="ECO:0000259" key="12">
    <source>
        <dbReference type="PROSITE" id="PS50109"/>
    </source>
</evidence>
<dbReference type="RefSeq" id="WP_209703340.1">
    <property type="nucleotide sequence ID" value="NZ_JAGGLM010000032.1"/>
</dbReference>
<feature type="domain" description="HAMP" evidence="13">
    <location>
        <begin position="201"/>
        <end position="254"/>
    </location>
</feature>
<dbReference type="EMBL" id="JAGGLM010000032">
    <property type="protein sequence ID" value="MBP2034108.1"/>
    <property type="molecule type" value="Genomic_DNA"/>
</dbReference>
<keyword evidence="5" id="KW-0808">Transferase</keyword>
<feature type="domain" description="Histidine kinase" evidence="12">
    <location>
        <begin position="262"/>
        <end position="477"/>
    </location>
</feature>
<organism evidence="14 15">
    <name type="scientific">Clostridium algifaecis</name>
    <dbReference type="NCBI Taxonomy" id="1472040"/>
    <lineage>
        <taxon>Bacteria</taxon>
        <taxon>Bacillati</taxon>
        <taxon>Bacillota</taxon>
        <taxon>Clostridia</taxon>
        <taxon>Eubacteriales</taxon>
        <taxon>Clostridiaceae</taxon>
        <taxon>Clostridium</taxon>
    </lineage>
</organism>
<feature type="transmembrane region" description="Helical" evidence="11">
    <location>
        <begin position="31"/>
        <end position="52"/>
    </location>
</feature>
<dbReference type="PROSITE" id="PS50885">
    <property type="entry name" value="HAMP"/>
    <property type="match status" value="1"/>
</dbReference>
<evidence type="ECO:0000313" key="15">
    <source>
        <dbReference type="Proteomes" id="UP001519307"/>
    </source>
</evidence>
<dbReference type="InterPro" id="IPR003660">
    <property type="entry name" value="HAMP_dom"/>
</dbReference>
<keyword evidence="8 11" id="KW-1133">Transmembrane helix</keyword>
<dbReference type="EC" id="2.7.13.3" evidence="3"/>
<keyword evidence="7 14" id="KW-0418">Kinase</keyword>
<evidence type="ECO:0000256" key="6">
    <source>
        <dbReference type="ARBA" id="ARBA00022692"/>
    </source>
</evidence>
<dbReference type="InterPro" id="IPR050428">
    <property type="entry name" value="TCS_sensor_his_kinase"/>
</dbReference>
<dbReference type="PRINTS" id="PR00344">
    <property type="entry name" value="BCTRLSENSOR"/>
</dbReference>
<name>A0ABS4KVN7_9CLOT</name>
<dbReference type="InterPro" id="IPR003594">
    <property type="entry name" value="HATPase_dom"/>
</dbReference>
<dbReference type="InterPro" id="IPR003661">
    <property type="entry name" value="HisK_dim/P_dom"/>
</dbReference>
<reference evidence="14 15" key="1">
    <citation type="submission" date="2021-03" db="EMBL/GenBank/DDBJ databases">
        <title>Genomic Encyclopedia of Type Strains, Phase IV (KMG-IV): sequencing the most valuable type-strain genomes for metagenomic binning, comparative biology and taxonomic classification.</title>
        <authorList>
            <person name="Goeker M."/>
        </authorList>
    </citation>
    <scope>NUCLEOTIDE SEQUENCE [LARGE SCALE GENOMIC DNA]</scope>
    <source>
        <strain evidence="14 15">DSM 28783</strain>
    </source>
</reference>
<dbReference type="Pfam" id="PF00672">
    <property type="entry name" value="HAMP"/>
    <property type="match status" value="1"/>
</dbReference>
<keyword evidence="9" id="KW-0902">Two-component regulatory system</keyword>
<evidence type="ECO:0000256" key="4">
    <source>
        <dbReference type="ARBA" id="ARBA00022553"/>
    </source>
</evidence>
<dbReference type="Pfam" id="PF02518">
    <property type="entry name" value="HATPase_c"/>
    <property type="match status" value="1"/>
</dbReference>
<dbReference type="SUPFAM" id="SSF47384">
    <property type="entry name" value="Homodimeric domain of signal transducing histidine kinase"/>
    <property type="match status" value="1"/>
</dbReference>
<dbReference type="InterPro" id="IPR004358">
    <property type="entry name" value="Sig_transdc_His_kin-like_C"/>
</dbReference>
<dbReference type="SMART" id="SM00304">
    <property type="entry name" value="HAMP"/>
    <property type="match status" value="1"/>
</dbReference>
<feature type="transmembrane region" description="Helical" evidence="11">
    <location>
        <begin position="176"/>
        <end position="199"/>
    </location>
</feature>
<dbReference type="Pfam" id="PF00512">
    <property type="entry name" value="HisKA"/>
    <property type="match status" value="1"/>
</dbReference>
<evidence type="ECO:0000256" key="7">
    <source>
        <dbReference type="ARBA" id="ARBA00022777"/>
    </source>
</evidence>
<dbReference type="InterPro" id="IPR036097">
    <property type="entry name" value="HisK_dim/P_sf"/>
</dbReference>
<evidence type="ECO:0000256" key="10">
    <source>
        <dbReference type="ARBA" id="ARBA00023136"/>
    </source>
</evidence>
<keyword evidence="10 11" id="KW-0472">Membrane</keyword>
<dbReference type="Gene3D" id="3.30.565.10">
    <property type="entry name" value="Histidine kinase-like ATPase, C-terminal domain"/>
    <property type="match status" value="1"/>
</dbReference>
<evidence type="ECO:0000256" key="5">
    <source>
        <dbReference type="ARBA" id="ARBA00022679"/>
    </source>
</evidence>
<comment type="subcellular location">
    <subcellularLocation>
        <location evidence="2">Membrane</location>
    </subcellularLocation>
</comment>
<dbReference type="PROSITE" id="PS50109">
    <property type="entry name" value="HIS_KIN"/>
    <property type="match status" value="1"/>
</dbReference>
<dbReference type="PANTHER" id="PTHR45436">
    <property type="entry name" value="SENSOR HISTIDINE KINASE YKOH"/>
    <property type="match status" value="1"/>
</dbReference>
<evidence type="ECO:0000313" key="14">
    <source>
        <dbReference type="EMBL" id="MBP2034108.1"/>
    </source>
</evidence>
<keyword evidence="6 11" id="KW-0812">Transmembrane</keyword>
<proteinExistence type="predicted"/>
<dbReference type="Gene3D" id="6.10.340.10">
    <property type="match status" value="1"/>
</dbReference>
<keyword evidence="15" id="KW-1185">Reference proteome</keyword>
<dbReference type="InterPro" id="IPR036890">
    <property type="entry name" value="HATPase_C_sf"/>
</dbReference>
<gene>
    <name evidence="14" type="ORF">J2Z42_002835</name>
</gene>
<sequence length="482" mass="55185">MLSRIIEFISKLIKKVLNIINHAKVSIKLTVVYGFMFSIVLFILNASILYGVKHYTYDQVNKQIDDAQTIILNNIKLQINNSNLFDKKIFLDIPSKEDISARIIQENGKVINSSDKFDYNIKISDEGKKKKIKERHIEDKERHLVYKNVKFQSKKYGTLYIQIVKDMDSEYDFMKILLGVMAVADFIGIIASIILGYIVSKKMLKPIDYITKTAENISINNLKERIDVKGPDDELKRLASTFNNMIDRLQESFDRQSQFVSDASHELRTPVSVIQGYANLLDRWGKDDRDALEKSIYGIKLEANNMADLIEKLLFLARGDKGTQLVEKKEFYLNELIDEVVKESKLIGQKHIISSDKNDVVKVLADYKMLKQMLRVFIDNSIKFTPEHGKIDISSEVKDETVRITVSDTGIGIPRDEIKNIFNRFYIVDKSRSKEKGGTGLGLSIAKWIVDMHNGTIDVESEEGKGSKIIVTLNIHKLFTTL</sequence>
<accession>A0ABS4KVN7</accession>
<evidence type="ECO:0000259" key="13">
    <source>
        <dbReference type="PROSITE" id="PS50885"/>
    </source>
</evidence>
<keyword evidence="4" id="KW-0597">Phosphoprotein</keyword>
<dbReference type="CDD" id="cd06225">
    <property type="entry name" value="HAMP"/>
    <property type="match status" value="1"/>
</dbReference>
<dbReference type="InterPro" id="IPR005467">
    <property type="entry name" value="His_kinase_dom"/>
</dbReference>
<evidence type="ECO:0000256" key="8">
    <source>
        <dbReference type="ARBA" id="ARBA00022989"/>
    </source>
</evidence>
<dbReference type="GO" id="GO:0016301">
    <property type="term" value="F:kinase activity"/>
    <property type="evidence" value="ECO:0007669"/>
    <property type="project" value="UniProtKB-KW"/>
</dbReference>
<comment type="catalytic activity">
    <reaction evidence="1">
        <text>ATP + protein L-histidine = ADP + protein N-phospho-L-histidine.</text>
        <dbReference type="EC" id="2.7.13.3"/>
    </reaction>
</comment>
<dbReference type="SMART" id="SM00387">
    <property type="entry name" value="HATPase_c"/>
    <property type="match status" value="1"/>
</dbReference>
<evidence type="ECO:0000256" key="3">
    <source>
        <dbReference type="ARBA" id="ARBA00012438"/>
    </source>
</evidence>
<evidence type="ECO:0000256" key="9">
    <source>
        <dbReference type="ARBA" id="ARBA00023012"/>
    </source>
</evidence>
<dbReference type="CDD" id="cd00082">
    <property type="entry name" value="HisKA"/>
    <property type="match status" value="1"/>
</dbReference>
<dbReference type="Gene3D" id="1.10.287.130">
    <property type="match status" value="1"/>
</dbReference>
<evidence type="ECO:0000256" key="2">
    <source>
        <dbReference type="ARBA" id="ARBA00004370"/>
    </source>
</evidence>
<dbReference type="Proteomes" id="UP001519307">
    <property type="component" value="Unassembled WGS sequence"/>
</dbReference>